<protein>
    <submittedName>
        <fullName evidence="1">Uncharacterized protein</fullName>
    </submittedName>
</protein>
<evidence type="ECO:0000313" key="2">
    <source>
        <dbReference type="Proteomes" id="UP001281761"/>
    </source>
</evidence>
<dbReference type="EMBL" id="JARBJD010000379">
    <property type="protein sequence ID" value="KAK2942849.1"/>
    <property type="molecule type" value="Genomic_DNA"/>
</dbReference>
<comment type="caution">
    <text evidence="1">The sequence shown here is derived from an EMBL/GenBank/DDBJ whole genome shotgun (WGS) entry which is preliminary data.</text>
</comment>
<proteinExistence type="predicted"/>
<gene>
    <name evidence="1" type="ORF">BLNAU_22233</name>
</gene>
<sequence>MRDIGARSGQTKNPNFGVTSTVILLLLSSHSISLFCCSHRTRSLSSAAPIALDLSLLLLPSHSISLFCCSHRTRSLSSAALIALDLSLLQLSLASFS</sequence>
<name>A0ABQ9WUM5_9EUKA</name>
<organism evidence="1 2">
    <name type="scientific">Blattamonas nauphoetae</name>
    <dbReference type="NCBI Taxonomy" id="2049346"/>
    <lineage>
        <taxon>Eukaryota</taxon>
        <taxon>Metamonada</taxon>
        <taxon>Preaxostyla</taxon>
        <taxon>Oxymonadida</taxon>
        <taxon>Blattamonas</taxon>
    </lineage>
</organism>
<evidence type="ECO:0000313" key="1">
    <source>
        <dbReference type="EMBL" id="KAK2942849.1"/>
    </source>
</evidence>
<dbReference type="Proteomes" id="UP001281761">
    <property type="component" value="Unassembled WGS sequence"/>
</dbReference>
<reference evidence="1 2" key="1">
    <citation type="journal article" date="2022" name="bioRxiv">
        <title>Genomics of Preaxostyla Flagellates Illuminates Evolutionary Transitions and the Path Towards Mitochondrial Loss.</title>
        <authorList>
            <person name="Novak L.V.F."/>
            <person name="Treitli S.C."/>
            <person name="Pyrih J."/>
            <person name="Halakuc P."/>
            <person name="Pipaliya S.V."/>
            <person name="Vacek V."/>
            <person name="Brzon O."/>
            <person name="Soukal P."/>
            <person name="Eme L."/>
            <person name="Dacks J.B."/>
            <person name="Karnkowska A."/>
            <person name="Elias M."/>
            <person name="Hampl V."/>
        </authorList>
    </citation>
    <scope>NUCLEOTIDE SEQUENCE [LARGE SCALE GENOMIC DNA]</scope>
    <source>
        <strain evidence="1">NAU3</strain>
        <tissue evidence="1">Gut</tissue>
    </source>
</reference>
<keyword evidence="2" id="KW-1185">Reference proteome</keyword>
<accession>A0ABQ9WUM5</accession>